<organism evidence="2 3">
    <name type="scientific">Haemonchus contortus</name>
    <name type="common">Barber pole worm</name>
    <dbReference type="NCBI Taxonomy" id="6289"/>
    <lineage>
        <taxon>Eukaryota</taxon>
        <taxon>Metazoa</taxon>
        <taxon>Ecdysozoa</taxon>
        <taxon>Nematoda</taxon>
        <taxon>Chromadorea</taxon>
        <taxon>Rhabditida</taxon>
        <taxon>Rhabditina</taxon>
        <taxon>Rhabditomorpha</taxon>
        <taxon>Strongyloidea</taxon>
        <taxon>Trichostrongylidae</taxon>
        <taxon>Haemonchus</taxon>
    </lineage>
</organism>
<sequence length="199" mass="22030">TSILILQTSQNLSNMASRFMKRLIGATVCAFIAFAFICVSFFTQDWMVIVILGIAVKAGVPTGIFPWYCISAGTCSVFLNAADGWDKCFFFLMLFAWIFQFIALVTGVVALLFRGIRYISTHLFCGTQALITLLIIAELILYGVQYDRNLEAFNYIPGLSVSLGYSYWLLVVAAIFSVVTFANAAAATERARHDDCDCD</sequence>
<keyword evidence="2" id="KW-1185">Reference proteome</keyword>
<feature type="transmembrane region" description="Helical" evidence="1">
    <location>
        <begin position="23"/>
        <end position="42"/>
    </location>
</feature>
<dbReference type="WBParaSite" id="HCON_00186695-00001">
    <property type="protein sequence ID" value="HCON_00186695-00001"/>
    <property type="gene ID" value="HCON_00186695"/>
</dbReference>
<name>A0A7I4Z4P6_HAECO</name>
<feature type="transmembrane region" description="Helical" evidence="1">
    <location>
        <begin position="125"/>
        <end position="145"/>
    </location>
</feature>
<feature type="transmembrane region" description="Helical" evidence="1">
    <location>
        <begin position="165"/>
        <end position="185"/>
    </location>
</feature>
<protein>
    <submittedName>
        <fullName evidence="3">MARVEL domain-containing protein</fullName>
    </submittedName>
</protein>
<reference evidence="3" key="1">
    <citation type="submission" date="2020-12" db="UniProtKB">
        <authorList>
            <consortium name="WormBaseParasite"/>
        </authorList>
    </citation>
    <scope>IDENTIFICATION</scope>
    <source>
        <strain evidence="3">MHco3</strain>
    </source>
</reference>
<keyword evidence="1" id="KW-0472">Membrane</keyword>
<evidence type="ECO:0000313" key="2">
    <source>
        <dbReference type="Proteomes" id="UP000025227"/>
    </source>
</evidence>
<feature type="transmembrane region" description="Helical" evidence="1">
    <location>
        <begin position="89"/>
        <end position="113"/>
    </location>
</feature>
<dbReference type="OrthoDB" id="5857545at2759"/>
<evidence type="ECO:0000313" key="3">
    <source>
        <dbReference type="WBParaSite" id="HCON_00186695-00001"/>
    </source>
</evidence>
<accession>A0A7I4Z4P6</accession>
<proteinExistence type="predicted"/>
<keyword evidence="1" id="KW-1133">Transmembrane helix</keyword>
<dbReference type="Pfam" id="PF06653">
    <property type="entry name" value="Claudin_3"/>
    <property type="match status" value="1"/>
</dbReference>
<dbReference type="Gene3D" id="1.20.140.150">
    <property type="match status" value="1"/>
</dbReference>
<dbReference type="InterPro" id="IPR009545">
    <property type="entry name" value="Claudin-like"/>
</dbReference>
<dbReference type="Proteomes" id="UP000025227">
    <property type="component" value="Unplaced"/>
</dbReference>
<keyword evidence="1" id="KW-0812">Transmembrane</keyword>
<dbReference type="AlphaFoldDB" id="A0A7I4Z4P6"/>
<evidence type="ECO:0000256" key="1">
    <source>
        <dbReference type="SAM" id="Phobius"/>
    </source>
</evidence>